<dbReference type="Proteomes" id="UP001060215">
    <property type="component" value="Chromosome 11"/>
</dbReference>
<comment type="caution">
    <text evidence="1">The sequence shown here is derived from an EMBL/GenBank/DDBJ whole genome shotgun (WGS) entry which is preliminary data.</text>
</comment>
<gene>
    <name evidence="1" type="ORF">LOK49_LG15G01364</name>
</gene>
<evidence type="ECO:0000313" key="1">
    <source>
        <dbReference type="EMBL" id="KAI7984192.1"/>
    </source>
</evidence>
<dbReference type="EMBL" id="CM045768">
    <property type="protein sequence ID" value="KAI7984192.1"/>
    <property type="molecule type" value="Genomic_DNA"/>
</dbReference>
<protein>
    <submittedName>
        <fullName evidence="1">Scarecrow-like protein 14</fullName>
    </submittedName>
</protein>
<name>A0ACC0F674_9ERIC</name>
<sequence>MISGFLRLTFDFAIMDPRFTEFSDSTDSFNFDDDSFLQPANMFKFKDELPLLDFASVDPSFLPPDSPEPGFFAQTSSRNSEVDSQDDSDFSGNVLNYINSILMEENMEQKPSMFHDPLALQETEKSLYDVLGEKYPASPNQPPPLYFNPNVESPDFLFGGSSEQSTGTNTNGTNSIDSQWIVDPGEEKQSVLSYPSGYPFETTLKPTSQLSFDSTRGFSDDSNGLMDASMSSHLVSNMFSNSKSILQFKRGMEEASKFLPKNNQLIIDLDSYKLPPESEERASEVVVKVEEGRDSSPNGSRGRKNHHREDIDLEEERSSKQSAVYMDESELSEMFDRVLLFTGMKVDPVCHNGCNGEEEVQQTEATKTSQQNGQPHGSSSAKTRAKKQGNKNEVVDLRTLLINCAQSVAIDDRRTAKEQLKQIRQHASPFGNGSQRVAHIFANGLEARLAGTGSQIYATLASKRITAAEKLKAYQLYLSAAPFKMISTFFSNKMILDLAMNSTKKKLHIIDFGILYGFQWPILIQYLSALPGGAPELRITGIEVPQSGFRPAELVEETGRRLAKYCERFNVRFQYHGIAQKWETIKIEDLNIQSDEVLAVNSLFRFRILPDETVDVDSPRDAVLKLIRKMNPDIFTHSVLNGSHNAPFFVTRFREALFYYSSIFDMFDITMSREGQEGQQRVNLEREFYGREVMNIIACEGAERVERPETYKQWQVHNTRAGFKMLPLNQELLKKFRCKLKTGAYHTDFVIEEDGQWMLQGWKGRIFCASSCWVPA</sequence>
<organism evidence="1 2">
    <name type="scientific">Camellia lanceoleosa</name>
    <dbReference type="NCBI Taxonomy" id="1840588"/>
    <lineage>
        <taxon>Eukaryota</taxon>
        <taxon>Viridiplantae</taxon>
        <taxon>Streptophyta</taxon>
        <taxon>Embryophyta</taxon>
        <taxon>Tracheophyta</taxon>
        <taxon>Spermatophyta</taxon>
        <taxon>Magnoliopsida</taxon>
        <taxon>eudicotyledons</taxon>
        <taxon>Gunneridae</taxon>
        <taxon>Pentapetalae</taxon>
        <taxon>asterids</taxon>
        <taxon>Ericales</taxon>
        <taxon>Theaceae</taxon>
        <taxon>Camellia</taxon>
    </lineage>
</organism>
<evidence type="ECO:0000313" key="2">
    <source>
        <dbReference type="Proteomes" id="UP001060215"/>
    </source>
</evidence>
<reference evidence="1 2" key="1">
    <citation type="journal article" date="2022" name="Plant J.">
        <title>Chromosome-level genome of Camellia lanceoleosa provides a valuable resource for understanding genome evolution and self-incompatibility.</title>
        <authorList>
            <person name="Gong W."/>
            <person name="Xiao S."/>
            <person name="Wang L."/>
            <person name="Liao Z."/>
            <person name="Chang Y."/>
            <person name="Mo W."/>
            <person name="Hu G."/>
            <person name="Li W."/>
            <person name="Zhao G."/>
            <person name="Zhu H."/>
            <person name="Hu X."/>
            <person name="Ji K."/>
            <person name="Xiang X."/>
            <person name="Song Q."/>
            <person name="Yuan D."/>
            <person name="Jin S."/>
            <person name="Zhang L."/>
        </authorList>
    </citation>
    <scope>NUCLEOTIDE SEQUENCE [LARGE SCALE GENOMIC DNA]</scope>
    <source>
        <strain evidence="1">SQ_2022a</strain>
    </source>
</reference>
<keyword evidence="2" id="KW-1185">Reference proteome</keyword>
<accession>A0ACC0F674</accession>
<proteinExistence type="predicted"/>